<evidence type="ECO:0000256" key="3">
    <source>
        <dbReference type="ARBA" id="ARBA00022729"/>
    </source>
</evidence>
<protein>
    <recommendedName>
        <fullName evidence="6">PKD domain-containing protein</fullName>
    </recommendedName>
</protein>
<accession>A0A0S7XLG4</accession>
<evidence type="ECO:0000256" key="4">
    <source>
        <dbReference type="ARBA" id="ARBA00022737"/>
    </source>
</evidence>
<reference evidence="7 8" key="1">
    <citation type="journal article" date="2015" name="Microbiome">
        <title>Genomic resolution of linkages in carbon, nitrogen, and sulfur cycling among widespread estuary sediment bacteria.</title>
        <authorList>
            <person name="Baker B.J."/>
            <person name="Lazar C.S."/>
            <person name="Teske A.P."/>
            <person name="Dick G.J."/>
        </authorList>
    </citation>
    <scope>NUCLEOTIDE SEQUENCE [LARGE SCALE GENOMIC DNA]</scope>
    <source>
        <strain evidence="7">DG_56</strain>
    </source>
</reference>
<dbReference type="InterPro" id="IPR039448">
    <property type="entry name" value="Beta_helix"/>
</dbReference>
<keyword evidence="2" id="KW-0964">Secreted</keyword>
<dbReference type="InterPro" id="IPR052052">
    <property type="entry name" value="Polysaccharide_Lyase_9"/>
</dbReference>
<dbReference type="NCBIfam" id="NF041518">
    <property type="entry name" value="choice_anch_Q"/>
    <property type="match status" value="3"/>
</dbReference>
<dbReference type="PROSITE" id="PS50093">
    <property type="entry name" value="PKD"/>
    <property type="match status" value="1"/>
</dbReference>
<feature type="chain" id="PRO_5006640115" description="PKD domain-containing protein" evidence="5">
    <location>
        <begin position="29"/>
        <end position="1733"/>
    </location>
</feature>
<dbReference type="Gene3D" id="2.160.20.10">
    <property type="entry name" value="Single-stranded right-handed beta-helix, Pectin lyase-like"/>
    <property type="match status" value="5"/>
</dbReference>
<feature type="non-terminal residue" evidence="7">
    <location>
        <position position="1733"/>
    </location>
</feature>
<dbReference type="GO" id="GO:0005576">
    <property type="term" value="C:extracellular region"/>
    <property type="evidence" value="ECO:0007669"/>
    <property type="project" value="UniProtKB-SubCell"/>
</dbReference>
<dbReference type="PANTHER" id="PTHR40088">
    <property type="entry name" value="PECTATE LYASE (EUROFUNG)"/>
    <property type="match status" value="1"/>
</dbReference>
<dbReference type="InterPro" id="IPR022409">
    <property type="entry name" value="PKD/Chitinase_dom"/>
</dbReference>
<dbReference type="InterPro" id="IPR035986">
    <property type="entry name" value="PKD_dom_sf"/>
</dbReference>
<dbReference type="SMART" id="SM00089">
    <property type="entry name" value="PKD"/>
    <property type="match status" value="1"/>
</dbReference>
<organism evidence="7 8">
    <name type="scientific">candidate division KD3-62 bacterium DG_56</name>
    <dbReference type="NCBI Taxonomy" id="1704032"/>
    <lineage>
        <taxon>Bacteria</taxon>
        <taxon>candidate division KD3-62</taxon>
    </lineage>
</organism>
<dbReference type="Gene3D" id="2.60.40.10">
    <property type="entry name" value="Immunoglobulins"/>
    <property type="match status" value="1"/>
</dbReference>
<evidence type="ECO:0000313" key="7">
    <source>
        <dbReference type="EMBL" id="KPJ62937.1"/>
    </source>
</evidence>
<dbReference type="SMART" id="SM00722">
    <property type="entry name" value="CASH"/>
    <property type="match status" value="3"/>
</dbReference>
<keyword evidence="3 5" id="KW-0732">Signal</keyword>
<feature type="signal peptide" evidence="5">
    <location>
        <begin position="1"/>
        <end position="28"/>
    </location>
</feature>
<dbReference type="Pfam" id="PF18911">
    <property type="entry name" value="PKD_4"/>
    <property type="match status" value="1"/>
</dbReference>
<dbReference type="InterPro" id="IPR011050">
    <property type="entry name" value="Pectin_lyase_fold/virulence"/>
</dbReference>
<feature type="domain" description="PKD" evidence="6">
    <location>
        <begin position="433"/>
        <end position="500"/>
    </location>
</feature>
<dbReference type="SUPFAM" id="SSF51126">
    <property type="entry name" value="Pectin lyase-like"/>
    <property type="match status" value="5"/>
</dbReference>
<evidence type="ECO:0000259" key="6">
    <source>
        <dbReference type="PROSITE" id="PS50093"/>
    </source>
</evidence>
<dbReference type="GO" id="GO:0016837">
    <property type="term" value="F:carbon-oxygen lyase activity, acting on polysaccharides"/>
    <property type="evidence" value="ECO:0007669"/>
    <property type="project" value="TreeGrafter"/>
</dbReference>
<dbReference type="InterPro" id="IPR059226">
    <property type="entry name" value="Choice_anch_Q_dom"/>
</dbReference>
<name>A0A0S7XLG4_9BACT</name>
<evidence type="ECO:0000256" key="1">
    <source>
        <dbReference type="ARBA" id="ARBA00004613"/>
    </source>
</evidence>
<dbReference type="CDD" id="cd00146">
    <property type="entry name" value="PKD"/>
    <property type="match status" value="1"/>
</dbReference>
<comment type="caution">
    <text evidence="7">The sequence shown here is derived from an EMBL/GenBank/DDBJ whole genome shotgun (WGS) entry which is preliminary data.</text>
</comment>
<gene>
    <name evidence="7" type="ORF">AMK68_04340</name>
</gene>
<evidence type="ECO:0000256" key="2">
    <source>
        <dbReference type="ARBA" id="ARBA00022525"/>
    </source>
</evidence>
<dbReference type="InterPro" id="IPR000601">
    <property type="entry name" value="PKD_dom"/>
</dbReference>
<dbReference type="Pfam" id="PF13229">
    <property type="entry name" value="Beta_helix"/>
    <property type="match status" value="3"/>
</dbReference>
<evidence type="ECO:0000313" key="8">
    <source>
        <dbReference type="Proteomes" id="UP000052020"/>
    </source>
</evidence>
<dbReference type="InterPro" id="IPR006626">
    <property type="entry name" value="PbH1"/>
</dbReference>
<sequence length="1733" mass="177305">MRRRLLPSVPTSLIAFVALLLAVGIAQAPTSNTIHVDCTNTTGIEDGSEAYPYDTIQEGIDAALDGDTVLVHPCTYYENIDFLRKAITVTSVDPLDPSVVAATVIDGGGAGSVVTFKAGEGAGSVLTGVTVRNGTGTPWSGTLTAGGAIYCDHSSPTIANNVITASSAYWGGGIVCMHSSAAISGNIVTGNTAGHMGGGLRWWGGSPTIAGNTISANRSGSWGGGLYCGSTPAVIANNVIVGNKSDGTGGGMHMTAEAAPYLINDLVANNRARYGGAISCDTSSPALTNCTIANNEATLGASIYCLSGDGPSFVTISNSIVLGDMLLHGGSTVTAGYSLLCTDDDAPWPGIGNLCADPQLDCRYHLLSTSPCIDAGTNVDAPADDIDGDARPWAGTGIADIGADEWLPLNLRPCCEIAYEPSLPAVGEPVSCDSQAYDPDGSVVSVSWAFGDGTEADGATTIHMYDTAAKYVVVCTVTDDEGGVSVCSTTVEVVAPVTVYVDSRCPCPTPDGTLVCPYCSIQEAINAAQNGDTVVVAPGTYVENLDFVGKAITVTSMDPLDPSVVAATTVDGGASDSVVTFAHDEGPASVLTGFTLTNGQAGQGGGIHCYYSSPTIRRNRIIGNYAQYGSGGGISCSSSSPSIVANLISDNTADSCGGGVCFSYSSPVLLNNIIVRNSARYGGGFYCNYSSPALINCTIADNTALHGDGSYRFDDSSPLARNCILWNREMWGVEDVAYSDLLEFRAGEGNISLSPRFVDDVNGDYHLCGSSPCVDSGAAAFAPPDDVDGQPRPWPSGGQVDMGADEYAGDQPAPCGPQPLHVDCNSTCPDADGSPECPYATIQEAINAARDGDTVLVHPCTYAECIDFLGKAITVTSTDPADPAVVAATVIDGQAAGSVVTFGTHESASSILEGFTITNGSARDGGGIDCWYASPTIRGNRIVGNVASYDGGGIRCLSSSAILDRNVVSGNQSTRAGGTSAIDCSYSTMAITNCIITGNGVDYGLAIACHESTVAITNCTIADNGDPGSTDIVVHAGYQATVTLRNCIVRKGILYASQGASLDVTYSNLSPAREGEGNMSVDPFFGADYHLLRRSRCIDAGTDTGSPPVDIDGDPRPWACHTDMGADEYVGDAPWPCVPRTLYVDCNSPCPAPDGSAECPYRHVQDAIDEARDGDTVIVRPCVYVESINFLGKPITVTSTDPSDPSVVAATTIDGGGTGSVVTFTNNEGRDSVLQGFTVRNGGATQSGSYTYGGGIYCSSASPTITCDVFTGNTAYSGAGVWCTGLSCEPLIDANTFVHNAAGGKGGAIATANQAAPIISSNVMTDNSSAAFAGAIDCGAYSVPTITGNLIANNIVTGEIYNTNAGGAIRCTGHSAPIIIGNTITGNRVTSTATHVWGGAIALLSYSTAVIADNMITDNSVAKLGGGIAFSENCQGAISGNVISGNSAGERGGGIFLEYDCSPDIADNIISTNHAGTDGGGISLHDSCLPDITRNVITGNVADVRGGGIDCYEYSDPTIARNIISGNTALYGGGIGCKMYSCPSLANNVIAANNAGRGGGIFLDDHSSPAITNCTIADNTATSSGDGISCFLESWPTVCNSIVWNQIFTMPPVPISVTYSDTADAWPGVGNICADPQFADAQNGDYHLLPTSPCIDVGLNECAPPEDIDGDPRPLPPGGVVDMGADESIPPPTCAISYSPSNPTTDDVITFDSGAADPCDTVISVAWDFGDGG</sequence>
<dbReference type="InterPro" id="IPR013783">
    <property type="entry name" value="Ig-like_fold"/>
</dbReference>
<keyword evidence="4" id="KW-0677">Repeat</keyword>
<dbReference type="SUPFAM" id="SSF49299">
    <property type="entry name" value="PKD domain"/>
    <property type="match status" value="1"/>
</dbReference>
<dbReference type="EMBL" id="LIZY01000097">
    <property type="protein sequence ID" value="KPJ62937.1"/>
    <property type="molecule type" value="Genomic_DNA"/>
</dbReference>
<dbReference type="PANTHER" id="PTHR40088:SF2">
    <property type="entry name" value="SECRETED SUGAR HYDROLASE"/>
    <property type="match status" value="1"/>
</dbReference>
<dbReference type="Proteomes" id="UP000052020">
    <property type="component" value="Unassembled WGS sequence"/>
</dbReference>
<proteinExistence type="predicted"/>
<dbReference type="InterPro" id="IPR006633">
    <property type="entry name" value="Carb-bd_sugar_hydrolysis-dom"/>
</dbReference>
<comment type="subcellular location">
    <subcellularLocation>
        <location evidence="1">Secreted</location>
    </subcellularLocation>
</comment>
<dbReference type="SMART" id="SM00710">
    <property type="entry name" value="PbH1"/>
    <property type="match status" value="23"/>
</dbReference>
<dbReference type="InterPro" id="IPR012334">
    <property type="entry name" value="Pectin_lyas_fold"/>
</dbReference>
<dbReference type="PATRIC" id="fig|1704032.3.peg.720"/>
<evidence type="ECO:0000256" key="5">
    <source>
        <dbReference type="SAM" id="SignalP"/>
    </source>
</evidence>